<protein>
    <submittedName>
        <fullName evidence="1">Uncharacterized protein</fullName>
    </submittedName>
</protein>
<evidence type="ECO:0000313" key="2">
    <source>
        <dbReference type="Proteomes" id="UP000292858"/>
    </source>
</evidence>
<dbReference type="EMBL" id="SIJL01000006">
    <property type="protein sequence ID" value="TBH20697.1"/>
    <property type="molecule type" value="Genomic_DNA"/>
</dbReference>
<name>A0A4Q9B533_9DEIN</name>
<organism evidence="1 2">
    <name type="scientific">Thermus thermamylovorans</name>
    <dbReference type="NCBI Taxonomy" id="2509362"/>
    <lineage>
        <taxon>Bacteria</taxon>
        <taxon>Thermotogati</taxon>
        <taxon>Deinococcota</taxon>
        <taxon>Deinococci</taxon>
        <taxon>Thermales</taxon>
        <taxon>Thermaceae</taxon>
        <taxon>Thermus</taxon>
    </lineage>
</organism>
<sequence length="74" mass="8919">MAALVPEGPEHYRKAARGRFLRLRRRYLRRLRRRGLGAYLLGWARLLWEGLRLEGRLWLDAPSWRRPRRGPQKG</sequence>
<accession>A0A4Q9B533</accession>
<dbReference type="AlphaFoldDB" id="A0A4Q9B533"/>
<gene>
    <name evidence="1" type="ORF">ETP66_06425</name>
</gene>
<comment type="caution">
    <text evidence="1">The sequence shown here is derived from an EMBL/GenBank/DDBJ whole genome shotgun (WGS) entry which is preliminary data.</text>
</comment>
<proteinExistence type="predicted"/>
<reference evidence="1 2" key="1">
    <citation type="submission" date="2019-02" db="EMBL/GenBank/DDBJ databases">
        <title>Thermus sp. a novel from hot spring.</title>
        <authorList>
            <person name="Zhao Z."/>
        </authorList>
    </citation>
    <scope>NUCLEOTIDE SEQUENCE [LARGE SCALE GENOMIC DNA]</scope>
    <source>
        <strain evidence="1 2">CFH 72773T</strain>
    </source>
</reference>
<dbReference type="Proteomes" id="UP000292858">
    <property type="component" value="Unassembled WGS sequence"/>
</dbReference>
<evidence type="ECO:0000313" key="1">
    <source>
        <dbReference type="EMBL" id="TBH20697.1"/>
    </source>
</evidence>
<dbReference type="RefSeq" id="WP_130841690.1">
    <property type="nucleotide sequence ID" value="NZ_SIJL01000006.1"/>
</dbReference>
<keyword evidence="2" id="KW-1185">Reference proteome</keyword>